<protein>
    <recommendedName>
        <fullName evidence="3">F-box domain-containing protein</fullName>
    </recommendedName>
</protein>
<name>A0A2H2Z8G3_TRIPA</name>
<sequence length="443" mass="50468">MPHLETLSWYDTMCLGDNFFRTVTKLPIRHLKISRGYISDPYCLDLLAPFVMSLETLYLDVSICEDEDHENDTTNDSDAYEDGCSATIEHLYLRCMSFSDDTTLSFGHEQVDFGRLRYLDLTDCFDNPDTMAWCSLLSAPLRHLALPGSTSGSFMQSISACQPLRDLETLVLPSLCSKSAAEARSLFDFMSRHSHVRKLSVQHGDPQLMDSYLVPLLSDGTWSNLTSLSLAWRGPGLAVETEPNIAVISAESLAAIGSIKSLEQLCLRAGEPLGWRHQWLVDHEVVRSSLRGLTNLKRLAFSRDTYTKPGFPESMVESYYSYQFVASDEGHIAMERPYLDRPRSTMRMYDGPTNDDLWFYYSEVNGVQLWECAHRNRMLREAESYSRALPSLEWIYCGQWPMGFKNVQTSKGRRRISVPLGKERDSCYTLLERMFAMRGGDDD</sequence>
<evidence type="ECO:0000313" key="2">
    <source>
        <dbReference type="Proteomes" id="UP000219286"/>
    </source>
</evidence>
<evidence type="ECO:0000313" key="1">
    <source>
        <dbReference type="EMBL" id="OTA00030.1"/>
    </source>
</evidence>
<accession>A0A2H2Z8G3</accession>
<gene>
    <name evidence="1" type="ORF">A9Z42_0029890</name>
</gene>
<proteinExistence type="predicted"/>
<dbReference type="InterPro" id="IPR032675">
    <property type="entry name" value="LRR_dom_sf"/>
</dbReference>
<dbReference type="AlphaFoldDB" id="A0A2H2Z8G3"/>
<dbReference type="OrthoDB" id="3257981at2759"/>
<dbReference type="Gene3D" id="3.80.10.10">
    <property type="entry name" value="Ribonuclease Inhibitor"/>
    <property type="match status" value="1"/>
</dbReference>
<dbReference type="SUPFAM" id="SSF52047">
    <property type="entry name" value="RNI-like"/>
    <property type="match status" value="1"/>
</dbReference>
<reference evidence="1 2" key="1">
    <citation type="journal article" date="2015" name="Genome Announc.">
        <title>Genome sequence and annotation of Trichoderma parareesei, the ancestor of the cellulase producer Trichoderma reesei.</title>
        <authorList>
            <person name="Yang D."/>
            <person name="Pomraning K."/>
            <person name="Kopchinskiy A."/>
            <person name="Karimi Aghcheh R."/>
            <person name="Atanasova L."/>
            <person name="Chenthamara K."/>
            <person name="Baker S.E."/>
            <person name="Zhang R."/>
            <person name="Shen Q."/>
            <person name="Freitag M."/>
            <person name="Kubicek C.P."/>
            <person name="Druzhinina I.S."/>
        </authorList>
    </citation>
    <scope>NUCLEOTIDE SEQUENCE [LARGE SCALE GENOMIC DNA]</scope>
    <source>
        <strain evidence="1 2">CBS 125925</strain>
    </source>
</reference>
<comment type="caution">
    <text evidence="1">The sequence shown here is derived from an EMBL/GenBank/DDBJ whole genome shotgun (WGS) entry which is preliminary data.</text>
</comment>
<dbReference type="EMBL" id="LFMI01000025">
    <property type="protein sequence ID" value="OTA00030.1"/>
    <property type="molecule type" value="Genomic_DNA"/>
</dbReference>
<organism evidence="1 2">
    <name type="scientific">Trichoderma parareesei</name>
    <name type="common">Filamentous fungus</name>
    <dbReference type="NCBI Taxonomy" id="858221"/>
    <lineage>
        <taxon>Eukaryota</taxon>
        <taxon>Fungi</taxon>
        <taxon>Dikarya</taxon>
        <taxon>Ascomycota</taxon>
        <taxon>Pezizomycotina</taxon>
        <taxon>Sordariomycetes</taxon>
        <taxon>Hypocreomycetidae</taxon>
        <taxon>Hypocreales</taxon>
        <taxon>Hypocreaceae</taxon>
        <taxon>Trichoderma</taxon>
    </lineage>
</organism>
<evidence type="ECO:0008006" key="3">
    <source>
        <dbReference type="Google" id="ProtNLM"/>
    </source>
</evidence>
<keyword evidence="2" id="KW-1185">Reference proteome</keyword>
<dbReference type="Proteomes" id="UP000219286">
    <property type="component" value="Unassembled WGS sequence"/>
</dbReference>